<name>A0A7S4IHJ6_9STRA</name>
<sequence>MKLSASALLCSLLAVPSTAAFHPAAAAERQSSSALKSAAFVRKSFEPSSSSTTSPSASGSTTALSMATTGPLNCRPIGVGSAAPRTVVTNTDLESVVETNDEWIRTRTGISERRLLVAPNGEDDSEHETIRDLAIRAARGALDMSGVDPLDIDLVICATSSPEDMFGDAPSVAAALGCKEAFAYDLTAACSGFLFSTVTAGQFLHNSQNTMKNAIVIGADALSRVVDWDDRNSCILFGDGAGAMVLAADDEAGVLGGASHSNGEGYEDLKCCYVGEPRKVDTPGDGTTVTQGSYDKLTMNGKEVYKFATREVPAVLKEALEAADMTADDVDWLLLHQANIRIMEVVAKRLKIPMEKVITNLSKYGNTSAASIPLALDEAVRTGKVKKGDVIACAGFGAGLSWGSAIFRWGGEE</sequence>
<dbReference type="EC" id="2.3.1.180" evidence="3"/>
<keyword evidence="5" id="KW-0808">Transferase</keyword>
<evidence type="ECO:0000256" key="11">
    <source>
        <dbReference type="SAM" id="MobiDB-lite"/>
    </source>
</evidence>
<keyword evidence="8" id="KW-0275">Fatty acid biosynthesis</keyword>
<dbReference type="EMBL" id="HBKQ01016907">
    <property type="protein sequence ID" value="CAE2229543.1"/>
    <property type="molecule type" value="Transcribed_RNA"/>
</dbReference>
<evidence type="ECO:0000256" key="7">
    <source>
        <dbReference type="ARBA" id="ARBA00023098"/>
    </source>
</evidence>
<dbReference type="Gene3D" id="3.40.47.10">
    <property type="match status" value="1"/>
</dbReference>
<feature type="region of interest" description="Disordered" evidence="11">
    <location>
        <begin position="45"/>
        <end position="64"/>
    </location>
</feature>
<feature type="signal peptide" evidence="12">
    <location>
        <begin position="1"/>
        <end position="20"/>
    </location>
</feature>
<evidence type="ECO:0000256" key="1">
    <source>
        <dbReference type="ARBA" id="ARBA00005194"/>
    </source>
</evidence>
<dbReference type="Pfam" id="PF08545">
    <property type="entry name" value="ACP_syn_III"/>
    <property type="match status" value="1"/>
</dbReference>
<evidence type="ECO:0000256" key="6">
    <source>
        <dbReference type="ARBA" id="ARBA00022832"/>
    </source>
</evidence>
<keyword evidence="7" id="KW-0443">Lipid metabolism</keyword>
<dbReference type="AlphaFoldDB" id="A0A7S4IHJ6"/>
<evidence type="ECO:0000259" key="14">
    <source>
        <dbReference type="Pfam" id="PF08545"/>
    </source>
</evidence>
<feature type="chain" id="PRO_5030705720" description="beta-ketoacyl-[acyl-carrier-protein] synthase III" evidence="12">
    <location>
        <begin position="21"/>
        <end position="413"/>
    </location>
</feature>
<dbReference type="NCBIfam" id="TIGR00747">
    <property type="entry name" value="fabH"/>
    <property type="match status" value="1"/>
</dbReference>
<feature type="compositionally biased region" description="Low complexity" evidence="11">
    <location>
        <begin position="47"/>
        <end position="64"/>
    </location>
</feature>
<dbReference type="Pfam" id="PF08541">
    <property type="entry name" value="ACP_syn_III_C"/>
    <property type="match status" value="1"/>
</dbReference>
<feature type="domain" description="Beta-ketoacyl-[acyl-carrier-protein] synthase III N-terminal" evidence="14">
    <location>
        <begin position="184"/>
        <end position="263"/>
    </location>
</feature>
<evidence type="ECO:0000259" key="13">
    <source>
        <dbReference type="Pfam" id="PF08541"/>
    </source>
</evidence>
<keyword evidence="6" id="KW-0276">Fatty acid metabolism</keyword>
<comment type="pathway">
    <text evidence="1">Lipid metabolism; fatty acid biosynthesis.</text>
</comment>
<evidence type="ECO:0000256" key="8">
    <source>
        <dbReference type="ARBA" id="ARBA00023160"/>
    </source>
</evidence>
<dbReference type="FunFam" id="3.40.47.10:FF:000004">
    <property type="entry name" value="3-oxoacyl-[acyl-carrier-protein] synthase 3"/>
    <property type="match status" value="1"/>
</dbReference>
<keyword evidence="12" id="KW-0732">Signal</keyword>
<evidence type="ECO:0000313" key="15">
    <source>
        <dbReference type="EMBL" id="CAE2229543.1"/>
    </source>
</evidence>
<dbReference type="NCBIfam" id="NF006829">
    <property type="entry name" value="PRK09352.1"/>
    <property type="match status" value="1"/>
</dbReference>
<dbReference type="HAMAP" id="MF_01815">
    <property type="entry name" value="FabH"/>
    <property type="match status" value="1"/>
</dbReference>
<dbReference type="GO" id="GO:0004315">
    <property type="term" value="F:3-oxoacyl-[acyl-carrier-protein] synthase activity"/>
    <property type="evidence" value="ECO:0007669"/>
    <property type="project" value="InterPro"/>
</dbReference>
<dbReference type="SUPFAM" id="SSF53901">
    <property type="entry name" value="Thiolase-like"/>
    <property type="match status" value="1"/>
</dbReference>
<protein>
    <recommendedName>
        <fullName evidence="3">beta-ketoacyl-[acyl-carrier-protein] synthase III</fullName>
        <ecNumber evidence="3">2.3.1.180</ecNumber>
    </recommendedName>
</protein>
<dbReference type="GO" id="GO:0006633">
    <property type="term" value="P:fatty acid biosynthetic process"/>
    <property type="evidence" value="ECO:0007669"/>
    <property type="project" value="UniProtKB-KW"/>
</dbReference>
<evidence type="ECO:0000256" key="3">
    <source>
        <dbReference type="ARBA" id="ARBA00012333"/>
    </source>
</evidence>
<feature type="domain" description="Beta-ketoacyl-[acyl-carrier-protein] synthase III C-terminal" evidence="13">
    <location>
        <begin position="320"/>
        <end position="409"/>
    </location>
</feature>
<evidence type="ECO:0000256" key="9">
    <source>
        <dbReference type="ARBA" id="ARBA00052419"/>
    </source>
</evidence>
<dbReference type="InterPro" id="IPR016039">
    <property type="entry name" value="Thiolase-like"/>
</dbReference>
<dbReference type="PANTHER" id="PTHR43091:SF1">
    <property type="entry name" value="BETA-KETOACYL-[ACYL-CARRIER-PROTEIN] SYNTHASE III, CHLOROPLASTIC"/>
    <property type="match status" value="1"/>
</dbReference>
<evidence type="ECO:0000256" key="2">
    <source>
        <dbReference type="ARBA" id="ARBA00008642"/>
    </source>
</evidence>
<gene>
    <name evidence="15" type="ORF">OAUR00152_LOCUS11406</name>
</gene>
<dbReference type="GO" id="GO:0033818">
    <property type="term" value="F:beta-ketoacyl-acyl-carrier-protein synthase III activity"/>
    <property type="evidence" value="ECO:0007669"/>
    <property type="project" value="UniProtKB-EC"/>
</dbReference>
<comment type="catalytic activity">
    <reaction evidence="9">
        <text>malonyl-[ACP] + acetyl-CoA + H(+) = 3-oxobutanoyl-[ACP] + CO2 + CoA</text>
        <dbReference type="Rhea" id="RHEA:12080"/>
        <dbReference type="Rhea" id="RHEA-COMP:9623"/>
        <dbReference type="Rhea" id="RHEA-COMP:9625"/>
        <dbReference type="ChEBI" id="CHEBI:15378"/>
        <dbReference type="ChEBI" id="CHEBI:16526"/>
        <dbReference type="ChEBI" id="CHEBI:57287"/>
        <dbReference type="ChEBI" id="CHEBI:57288"/>
        <dbReference type="ChEBI" id="CHEBI:78449"/>
        <dbReference type="ChEBI" id="CHEBI:78450"/>
        <dbReference type="EC" id="2.3.1.180"/>
    </reaction>
</comment>
<evidence type="ECO:0000256" key="12">
    <source>
        <dbReference type="SAM" id="SignalP"/>
    </source>
</evidence>
<dbReference type="InterPro" id="IPR013747">
    <property type="entry name" value="ACP_syn_III_C"/>
</dbReference>
<evidence type="ECO:0000256" key="5">
    <source>
        <dbReference type="ARBA" id="ARBA00022679"/>
    </source>
</evidence>
<accession>A0A7S4IHJ6</accession>
<keyword evidence="4" id="KW-0444">Lipid biosynthesis</keyword>
<evidence type="ECO:0000256" key="4">
    <source>
        <dbReference type="ARBA" id="ARBA00022516"/>
    </source>
</evidence>
<dbReference type="CDD" id="cd00830">
    <property type="entry name" value="KAS_III"/>
    <property type="match status" value="1"/>
</dbReference>
<organism evidence="15">
    <name type="scientific">Odontella aurita</name>
    <dbReference type="NCBI Taxonomy" id="265563"/>
    <lineage>
        <taxon>Eukaryota</taxon>
        <taxon>Sar</taxon>
        <taxon>Stramenopiles</taxon>
        <taxon>Ochrophyta</taxon>
        <taxon>Bacillariophyta</taxon>
        <taxon>Mediophyceae</taxon>
        <taxon>Biddulphiophycidae</taxon>
        <taxon>Eupodiscales</taxon>
        <taxon>Odontellaceae</taxon>
        <taxon>Odontella</taxon>
    </lineage>
</organism>
<dbReference type="InterPro" id="IPR013751">
    <property type="entry name" value="ACP_syn_III_N"/>
</dbReference>
<dbReference type="InterPro" id="IPR004655">
    <property type="entry name" value="FabH"/>
</dbReference>
<dbReference type="PANTHER" id="PTHR43091">
    <property type="entry name" value="3-OXOACYL-[ACYL-CARRIER-PROTEIN] SYNTHASE"/>
    <property type="match status" value="1"/>
</dbReference>
<evidence type="ECO:0000256" key="10">
    <source>
        <dbReference type="ARBA" id="ARBA00057449"/>
    </source>
</evidence>
<reference evidence="15" key="1">
    <citation type="submission" date="2021-01" db="EMBL/GenBank/DDBJ databases">
        <authorList>
            <person name="Corre E."/>
            <person name="Pelletier E."/>
            <person name="Niang G."/>
            <person name="Scheremetjew M."/>
            <person name="Finn R."/>
            <person name="Kale V."/>
            <person name="Holt S."/>
            <person name="Cochrane G."/>
            <person name="Meng A."/>
            <person name="Brown T."/>
            <person name="Cohen L."/>
        </authorList>
    </citation>
    <scope>NUCLEOTIDE SEQUENCE</scope>
    <source>
        <strain evidence="15">Isolate 1302-5</strain>
    </source>
</reference>
<comment type="function">
    <text evidence="10">Catalyzes the condensation reaction of fatty acid synthesis by the addition to an acyl acceptor of two carbons from malonyl-ACP. KAS III catalyzes the first condensation reaction which initiates fatty acid synthesis and may therefore play a role in governing the total rate of fatty acid production. Possesses both acetoacetyl-ACP synthase and acetyl transacylase activities.</text>
</comment>
<comment type="similarity">
    <text evidence="2">Belongs to the thiolase-like superfamily. FabH family.</text>
</comment>
<proteinExistence type="inferred from homology"/>